<keyword evidence="11" id="KW-1185">Reference proteome</keyword>
<comment type="caution">
    <text evidence="10">The sequence shown here is derived from an EMBL/GenBank/DDBJ whole genome shotgun (WGS) entry which is preliminary data.</text>
</comment>
<keyword evidence="5 8" id="KW-0508">mRNA splicing</keyword>
<accession>A0A9X9PZ46</accession>
<gene>
    <name evidence="8" type="primary">SNRPD2</name>
    <name evidence="10" type="ORF">BN2614_LOCUS1</name>
</gene>
<comment type="similarity">
    <text evidence="2 8">Belongs to the snRNP core protein family.</text>
</comment>
<dbReference type="GO" id="GO:0030532">
    <property type="term" value="C:small nuclear ribonucleoprotein complex"/>
    <property type="evidence" value="ECO:0007669"/>
    <property type="project" value="InterPro"/>
</dbReference>
<evidence type="ECO:0000313" key="10">
    <source>
        <dbReference type="EMBL" id="VCW78797.1"/>
    </source>
</evidence>
<reference evidence="10 11" key="1">
    <citation type="submission" date="2018-10" db="EMBL/GenBank/DDBJ databases">
        <authorList>
            <person name="Ekblom R."/>
            <person name="Jareborg N."/>
        </authorList>
    </citation>
    <scope>NUCLEOTIDE SEQUENCE [LARGE SCALE GENOMIC DNA]</scope>
    <source>
        <tissue evidence="10">Muscle</tissue>
    </source>
</reference>
<protein>
    <recommendedName>
        <fullName evidence="8">Small nuclear ribonucleoprotein Sm D2</fullName>
        <shortName evidence="8">Sm-D2</shortName>
    </recommendedName>
    <alternativeName>
        <fullName evidence="8">snRNP core protein D2</fullName>
    </alternativeName>
</protein>
<feature type="domain" description="Sm" evidence="9">
    <location>
        <begin position="5"/>
        <end position="58"/>
    </location>
</feature>
<dbReference type="SUPFAM" id="SSF50182">
    <property type="entry name" value="Sm-like ribonucleoproteins"/>
    <property type="match status" value="1"/>
</dbReference>
<dbReference type="InterPro" id="IPR001163">
    <property type="entry name" value="Sm_dom_euk/arc"/>
</dbReference>
<evidence type="ECO:0000256" key="8">
    <source>
        <dbReference type="RuleBase" id="RU365051"/>
    </source>
</evidence>
<dbReference type="InterPro" id="IPR010920">
    <property type="entry name" value="LSM_dom_sf"/>
</dbReference>
<comment type="function">
    <text evidence="8">Plays a role in pre-mRNA splicing as a core component of the spliceosomal U1, U2, U4 and U5 small nuclear ribonucleoproteins (snRNPs), the building blocks of the spliceosome. Component of both the pre-catalytic spliceosome B complex and activated spliceosome C complexes. As a component of the minor spliceosome, involved in the splicing of U12-type introns in pre-mRNAs.</text>
</comment>
<evidence type="ECO:0000256" key="7">
    <source>
        <dbReference type="ARBA" id="ARBA00023274"/>
    </source>
</evidence>
<evidence type="ECO:0000256" key="4">
    <source>
        <dbReference type="ARBA" id="ARBA00022664"/>
    </source>
</evidence>
<dbReference type="AlphaFoldDB" id="A0A9X9PZ46"/>
<dbReference type="GO" id="GO:0005829">
    <property type="term" value="C:cytosol"/>
    <property type="evidence" value="ECO:0007669"/>
    <property type="project" value="UniProtKB-SubCell"/>
</dbReference>
<dbReference type="Proteomes" id="UP000269945">
    <property type="component" value="Unassembled WGS sequence"/>
</dbReference>
<dbReference type="Gene3D" id="2.30.30.100">
    <property type="match status" value="1"/>
</dbReference>
<keyword evidence="6 8" id="KW-0539">Nucleus</keyword>
<organism evidence="10 11">
    <name type="scientific">Gulo gulo</name>
    <name type="common">Wolverine</name>
    <name type="synonym">Gluton</name>
    <dbReference type="NCBI Taxonomy" id="48420"/>
    <lineage>
        <taxon>Eukaryota</taxon>
        <taxon>Metazoa</taxon>
        <taxon>Chordata</taxon>
        <taxon>Craniata</taxon>
        <taxon>Vertebrata</taxon>
        <taxon>Euteleostomi</taxon>
        <taxon>Mammalia</taxon>
        <taxon>Eutheria</taxon>
        <taxon>Laurasiatheria</taxon>
        <taxon>Carnivora</taxon>
        <taxon>Caniformia</taxon>
        <taxon>Musteloidea</taxon>
        <taxon>Mustelidae</taxon>
        <taxon>Guloninae</taxon>
        <taxon>Gulo</taxon>
    </lineage>
</organism>
<name>A0A9X9PZ46_GULGU</name>
<dbReference type="Pfam" id="PF01423">
    <property type="entry name" value="LSM"/>
    <property type="match status" value="1"/>
</dbReference>
<comment type="subcellular location">
    <subcellularLocation>
        <location evidence="8">Cytoplasm</location>
        <location evidence="8">Cytosol</location>
    </subcellularLocation>
    <subcellularLocation>
        <location evidence="1 8">Nucleus</location>
    </subcellularLocation>
    <text evidence="8">SMN-mediated assembly into core snRNPs occurs in the cytosol before SMN-mediated transport to the nucleus to be included in spliceosomes.</text>
</comment>
<evidence type="ECO:0000256" key="3">
    <source>
        <dbReference type="ARBA" id="ARBA00022490"/>
    </source>
</evidence>
<dbReference type="GO" id="GO:0006397">
    <property type="term" value="P:mRNA processing"/>
    <property type="evidence" value="ECO:0007669"/>
    <property type="project" value="UniProtKB-KW"/>
</dbReference>
<keyword evidence="3 8" id="KW-0963">Cytoplasm</keyword>
<evidence type="ECO:0000256" key="5">
    <source>
        <dbReference type="ARBA" id="ARBA00023187"/>
    </source>
</evidence>
<dbReference type="GO" id="GO:0008380">
    <property type="term" value="P:RNA splicing"/>
    <property type="evidence" value="ECO:0007669"/>
    <property type="project" value="UniProtKB-KW"/>
</dbReference>
<evidence type="ECO:0000256" key="6">
    <source>
        <dbReference type="ARBA" id="ARBA00023242"/>
    </source>
</evidence>
<dbReference type="EMBL" id="CYRY02010748">
    <property type="protein sequence ID" value="VCW78797.1"/>
    <property type="molecule type" value="Genomic_DNA"/>
</dbReference>
<dbReference type="PANTHER" id="PTHR12777">
    <property type="entry name" value="SMALL NUCLEAR RIBONUCLEOPROTEIN SM D2"/>
    <property type="match status" value="1"/>
</dbReference>
<evidence type="ECO:0000256" key="1">
    <source>
        <dbReference type="ARBA" id="ARBA00004123"/>
    </source>
</evidence>
<evidence type="ECO:0000313" key="11">
    <source>
        <dbReference type="Proteomes" id="UP000269945"/>
    </source>
</evidence>
<evidence type="ECO:0000256" key="2">
    <source>
        <dbReference type="ARBA" id="ARBA00008146"/>
    </source>
</evidence>
<proteinExistence type="inferred from homology"/>
<keyword evidence="7 8" id="KW-0687">Ribonucleoprotein</keyword>
<keyword evidence="4 8" id="KW-0507">mRNA processing</keyword>
<dbReference type="InterPro" id="IPR027248">
    <property type="entry name" value="Sm_D2"/>
</dbReference>
<evidence type="ECO:0000259" key="9">
    <source>
        <dbReference type="Pfam" id="PF01423"/>
    </source>
</evidence>
<sequence length="80" mass="9134">MNWHNSKKLLGHVKACDRHCNMVVDNVKELWTKVPKSGKGKQYKPVNKDCYISKMFLIGDLDFMVLQNLNCRQVGASSPP</sequence>